<dbReference type="RefSeq" id="WP_007922516.1">
    <property type="nucleotide sequence ID" value="NZ_ADVG01000005.1"/>
</dbReference>
<dbReference type="FunCoup" id="D6U8C2">
    <property type="interactions" value="215"/>
</dbReference>
<dbReference type="STRING" id="485913.Krac_0687"/>
<keyword evidence="3" id="KW-0378">Hydrolase</keyword>
<dbReference type="PRINTS" id="PR00111">
    <property type="entry name" value="ABHYDROLASE"/>
</dbReference>
<proteinExistence type="inferred from homology"/>
<dbReference type="eggNOG" id="COG2267">
    <property type="taxonomic scope" value="Bacteria"/>
</dbReference>
<evidence type="ECO:0000256" key="1">
    <source>
        <dbReference type="ARBA" id="ARBA00038128"/>
    </source>
</evidence>
<gene>
    <name evidence="3" type="ORF">Krac_0687</name>
</gene>
<accession>D6U8C2</accession>
<evidence type="ECO:0000313" key="4">
    <source>
        <dbReference type="Proteomes" id="UP000004508"/>
    </source>
</evidence>
<protein>
    <submittedName>
        <fullName evidence="3">Alpha/beta hydrolase fold protein</fullName>
    </submittedName>
</protein>
<dbReference type="Proteomes" id="UP000004508">
    <property type="component" value="Unassembled WGS sequence"/>
</dbReference>
<dbReference type="InterPro" id="IPR000073">
    <property type="entry name" value="AB_hydrolase_1"/>
</dbReference>
<dbReference type="PANTHER" id="PTHR43433:SF4">
    <property type="entry name" value="NON-HEME CHLOROPEROXIDASE-RELATED"/>
    <property type="match status" value="1"/>
</dbReference>
<sequence length="276" mass="30960">MPFIETNNHTSLYYRDWGTGVPVVFLSSWAASSPMWEYQMLPLSESGLRCIAYDRRGHGRSDDPGRGYDFDTLADDLAKLLTQLDLREVTLVGHSMGCAEIARYLSRHGTSRIARAVLMGTTTPFLLQTPDNLAGVPKHHFEANTAILLADRQRYFASGMIKFFGLGRSWPAPENVSPEVMQWALRLTDECSPKAILACRRIIDETDFRPDLRAFTIPTLILHGDNDQSTPLERCGRRTAQAIPHSQLNVYEGAAHGLFLSHKERVNNDLLAFIQG</sequence>
<feature type="domain" description="AB hydrolase-1" evidence="2">
    <location>
        <begin position="22"/>
        <end position="262"/>
    </location>
</feature>
<name>D6U8C2_KTERA</name>
<comment type="caution">
    <text evidence="3">The sequence shown here is derived from an EMBL/GenBank/DDBJ whole genome shotgun (WGS) entry which is preliminary data.</text>
</comment>
<reference evidence="3 4" key="1">
    <citation type="journal article" date="2011" name="Stand. Genomic Sci.">
        <title>Non-contiguous finished genome sequence and contextual data of the filamentous soil bacterium Ktedonobacter racemifer type strain (SOSP1-21).</title>
        <authorList>
            <person name="Chang Y.J."/>
            <person name="Land M."/>
            <person name="Hauser L."/>
            <person name="Chertkov O."/>
            <person name="Del Rio T.G."/>
            <person name="Nolan M."/>
            <person name="Copeland A."/>
            <person name="Tice H."/>
            <person name="Cheng J.F."/>
            <person name="Lucas S."/>
            <person name="Han C."/>
            <person name="Goodwin L."/>
            <person name="Pitluck S."/>
            <person name="Ivanova N."/>
            <person name="Ovchinikova G."/>
            <person name="Pati A."/>
            <person name="Chen A."/>
            <person name="Palaniappan K."/>
            <person name="Mavromatis K."/>
            <person name="Liolios K."/>
            <person name="Brettin T."/>
            <person name="Fiebig A."/>
            <person name="Rohde M."/>
            <person name="Abt B."/>
            <person name="Goker M."/>
            <person name="Detter J.C."/>
            <person name="Woyke T."/>
            <person name="Bristow J."/>
            <person name="Eisen J.A."/>
            <person name="Markowitz V."/>
            <person name="Hugenholtz P."/>
            <person name="Kyrpides N.C."/>
            <person name="Klenk H.P."/>
            <person name="Lapidus A."/>
        </authorList>
    </citation>
    <scope>NUCLEOTIDE SEQUENCE [LARGE SCALE GENOMIC DNA]</scope>
    <source>
        <strain evidence="4">DSM 44963</strain>
    </source>
</reference>
<evidence type="ECO:0000259" key="2">
    <source>
        <dbReference type="Pfam" id="PF00561"/>
    </source>
</evidence>
<dbReference type="InterPro" id="IPR029058">
    <property type="entry name" value="AB_hydrolase_fold"/>
</dbReference>
<dbReference type="Pfam" id="PF00561">
    <property type="entry name" value="Abhydrolase_1"/>
    <property type="match status" value="1"/>
</dbReference>
<dbReference type="GO" id="GO:0016787">
    <property type="term" value="F:hydrolase activity"/>
    <property type="evidence" value="ECO:0007669"/>
    <property type="project" value="UniProtKB-KW"/>
</dbReference>
<dbReference type="OrthoDB" id="9773293at2"/>
<dbReference type="InterPro" id="IPR050471">
    <property type="entry name" value="AB_hydrolase"/>
</dbReference>
<dbReference type="EMBL" id="ADVG01000005">
    <property type="protein sequence ID" value="EFH80133.1"/>
    <property type="molecule type" value="Genomic_DNA"/>
</dbReference>
<dbReference type="AlphaFoldDB" id="D6U8C2"/>
<dbReference type="PANTHER" id="PTHR43433">
    <property type="entry name" value="HYDROLASE, ALPHA/BETA FOLD FAMILY PROTEIN"/>
    <property type="match status" value="1"/>
</dbReference>
<evidence type="ECO:0000313" key="3">
    <source>
        <dbReference type="EMBL" id="EFH80133.1"/>
    </source>
</evidence>
<dbReference type="FunFam" id="3.40.50.1820:FF:000205">
    <property type="entry name" value="Non-haem bromoperoxidase BPO-A2"/>
    <property type="match status" value="1"/>
</dbReference>
<dbReference type="SUPFAM" id="SSF53474">
    <property type="entry name" value="alpha/beta-Hydrolases"/>
    <property type="match status" value="1"/>
</dbReference>
<comment type="similarity">
    <text evidence="1">Belongs to the AB hydrolase superfamily. Bacterial non-heme haloperoxidase / perhydrolase family.</text>
</comment>
<dbReference type="InParanoid" id="D6U8C2"/>
<organism evidence="3 4">
    <name type="scientific">Ktedonobacter racemifer DSM 44963</name>
    <dbReference type="NCBI Taxonomy" id="485913"/>
    <lineage>
        <taxon>Bacteria</taxon>
        <taxon>Bacillati</taxon>
        <taxon>Chloroflexota</taxon>
        <taxon>Ktedonobacteria</taxon>
        <taxon>Ktedonobacterales</taxon>
        <taxon>Ktedonobacteraceae</taxon>
        <taxon>Ktedonobacter</taxon>
    </lineage>
</organism>
<keyword evidence="4" id="KW-1185">Reference proteome</keyword>
<dbReference type="Gene3D" id="3.40.50.1820">
    <property type="entry name" value="alpha/beta hydrolase"/>
    <property type="match status" value="1"/>
</dbReference>